<dbReference type="GO" id="GO:0005886">
    <property type="term" value="C:plasma membrane"/>
    <property type="evidence" value="ECO:0007669"/>
    <property type="project" value="TreeGrafter"/>
</dbReference>
<dbReference type="GO" id="GO:0031625">
    <property type="term" value="F:ubiquitin protein ligase binding"/>
    <property type="evidence" value="ECO:0007669"/>
    <property type="project" value="TreeGrafter"/>
</dbReference>
<feature type="compositionally biased region" description="Polar residues" evidence="1">
    <location>
        <begin position="249"/>
        <end position="262"/>
    </location>
</feature>
<gene>
    <name evidence="3" type="ORF">B0T14DRAFT_430446</name>
</gene>
<comment type="caution">
    <text evidence="3">The sequence shown here is derived from an EMBL/GenBank/DDBJ whole genome shotgun (WGS) entry which is preliminary data.</text>
</comment>
<evidence type="ECO:0000259" key="2">
    <source>
        <dbReference type="Pfam" id="PF00339"/>
    </source>
</evidence>
<sequence length="589" mass="64325">MSIRIALDNPAEFYTNLDIVRGHVVISLSRNEHIGAVIVKLEGESKTALGMPPDGSAAGISHRELGPSGDILVENHKILYKVAQVFPDENKPMLPVPIILAPGTHRFPFQFRFPFNNACSDPEAMARIGGLAGPGGLGSGSGLFGLGGIRVMDGTKQLMYTHVKQTLPPSFTGFPGEAEIRYYIKVTIQRPGLFRENWRYQIGLKFLPIEPPRPAKTNQEAYARRPFTFRPKSRSPSPVPETKKRPNLFNWQGSKQQSNGSPAPSPTSPESGSLLGVQPPANPLAAPPSIEMSARLPHPAILTCNKPIPLRLLAKKTAPVDADVFLIALQIDLIGQTTIRCQDLVHTEVTRWVIISRQGLSVPVSRPGDAVGAEIIVPDVLWRDMPLPNTVMPSFMACNLSREYQLEVKIGLAWGKAQPSGKGKTRLSEIPQEIHLPLHFSSVEVFSGLAPSPELLEAMRRGKIQRRQTNKPQRPPPLVPQHHLQQVPPRPASVSPQHPPQLPPRQNTFPATQGAQSQRPQQAPDPLYPPQLRPGQIPGQSAPPYDDAPPSYDEAMAEVMTGPVVPSTARPAYSGVTNENEPSTLPEKN</sequence>
<feature type="compositionally biased region" description="Polar residues" evidence="1">
    <location>
        <begin position="504"/>
        <end position="521"/>
    </location>
</feature>
<dbReference type="AlphaFoldDB" id="A0AA39WPP3"/>
<dbReference type="Proteomes" id="UP001175000">
    <property type="component" value="Unassembled WGS sequence"/>
</dbReference>
<reference evidence="3" key="1">
    <citation type="submission" date="2023-06" db="EMBL/GenBank/DDBJ databases">
        <title>Genome-scale phylogeny and comparative genomics of the fungal order Sordariales.</title>
        <authorList>
            <consortium name="Lawrence Berkeley National Laboratory"/>
            <person name="Hensen N."/>
            <person name="Bonometti L."/>
            <person name="Westerberg I."/>
            <person name="Brannstrom I.O."/>
            <person name="Guillou S."/>
            <person name="Cros-Aarteil S."/>
            <person name="Calhoun S."/>
            <person name="Haridas S."/>
            <person name="Kuo A."/>
            <person name="Mondo S."/>
            <person name="Pangilinan J."/>
            <person name="Riley R."/>
            <person name="Labutti K."/>
            <person name="Andreopoulos B."/>
            <person name="Lipzen A."/>
            <person name="Chen C."/>
            <person name="Yanf M."/>
            <person name="Daum C."/>
            <person name="Ng V."/>
            <person name="Clum A."/>
            <person name="Steindorff A."/>
            <person name="Ohm R."/>
            <person name="Martin F."/>
            <person name="Silar P."/>
            <person name="Natvig D."/>
            <person name="Lalanne C."/>
            <person name="Gautier V."/>
            <person name="Ament-Velasquez S.L."/>
            <person name="Kruys A."/>
            <person name="Hutchinson M.I."/>
            <person name="Powell A.J."/>
            <person name="Barry K."/>
            <person name="Miller A.N."/>
            <person name="Grigoriev I.V."/>
            <person name="Debuchy R."/>
            <person name="Gladieux P."/>
            <person name="Thoren M.H."/>
            <person name="Johannesson H."/>
        </authorList>
    </citation>
    <scope>NUCLEOTIDE SEQUENCE</scope>
    <source>
        <strain evidence="3">CBS 606.72</strain>
    </source>
</reference>
<keyword evidence="4" id="KW-1185">Reference proteome</keyword>
<feature type="compositionally biased region" description="Low complexity" evidence="1">
    <location>
        <begin position="542"/>
        <end position="553"/>
    </location>
</feature>
<dbReference type="PANTHER" id="PTHR11188:SF166">
    <property type="entry name" value="ARRESTIN (OR S-ANTIGEN), N-TERMINAL DOMAIN PROTEIN (AFU_ORTHOLOGUE AFUA_7G02050)"/>
    <property type="match status" value="1"/>
</dbReference>
<dbReference type="CDD" id="cd22952">
    <property type="entry name" value="ART10-like"/>
    <property type="match status" value="1"/>
</dbReference>
<dbReference type="PANTHER" id="PTHR11188">
    <property type="entry name" value="ARRESTIN DOMAIN CONTAINING PROTEIN"/>
    <property type="match status" value="1"/>
</dbReference>
<dbReference type="Pfam" id="PF00339">
    <property type="entry name" value="Arrestin_N"/>
    <property type="match status" value="1"/>
</dbReference>
<dbReference type="InterPro" id="IPR011021">
    <property type="entry name" value="Arrestin-like_N"/>
</dbReference>
<dbReference type="GO" id="GO:0070086">
    <property type="term" value="P:ubiquitin-dependent endocytosis"/>
    <property type="evidence" value="ECO:0007669"/>
    <property type="project" value="TreeGrafter"/>
</dbReference>
<dbReference type="InterPro" id="IPR050357">
    <property type="entry name" value="Arrestin_domain-protein"/>
</dbReference>
<proteinExistence type="predicted"/>
<feature type="region of interest" description="Disordered" evidence="1">
    <location>
        <begin position="209"/>
        <end position="289"/>
    </location>
</feature>
<feature type="domain" description="Arrestin-like N-terminal" evidence="2">
    <location>
        <begin position="4"/>
        <end position="120"/>
    </location>
</feature>
<evidence type="ECO:0000256" key="1">
    <source>
        <dbReference type="SAM" id="MobiDB-lite"/>
    </source>
</evidence>
<dbReference type="GO" id="GO:0005829">
    <property type="term" value="C:cytosol"/>
    <property type="evidence" value="ECO:0007669"/>
    <property type="project" value="TreeGrafter"/>
</dbReference>
<evidence type="ECO:0000313" key="4">
    <source>
        <dbReference type="Proteomes" id="UP001175000"/>
    </source>
</evidence>
<organism evidence="3 4">
    <name type="scientific">Immersiella caudata</name>
    <dbReference type="NCBI Taxonomy" id="314043"/>
    <lineage>
        <taxon>Eukaryota</taxon>
        <taxon>Fungi</taxon>
        <taxon>Dikarya</taxon>
        <taxon>Ascomycota</taxon>
        <taxon>Pezizomycotina</taxon>
        <taxon>Sordariomycetes</taxon>
        <taxon>Sordariomycetidae</taxon>
        <taxon>Sordariales</taxon>
        <taxon>Lasiosphaeriaceae</taxon>
        <taxon>Immersiella</taxon>
    </lineage>
</organism>
<feature type="region of interest" description="Disordered" evidence="1">
    <location>
        <begin position="465"/>
        <end position="589"/>
    </location>
</feature>
<evidence type="ECO:0000313" key="3">
    <source>
        <dbReference type="EMBL" id="KAK0619274.1"/>
    </source>
</evidence>
<accession>A0AA39WPP3</accession>
<dbReference type="Gene3D" id="2.60.40.640">
    <property type="match status" value="1"/>
</dbReference>
<dbReference type="GO" id="GO:0030674">
    <property type="term" value="F:protein-macromolecule adaptor activity"/>
    <property type="evidence" value="ECO:0007669"/>
    <property type="project" value="TreeGrafter"/>
</dbReference>
<dbReference type="EMBL" id="JAULSU010000004">
    <property type="protein sequence ID" value="KAK0619274.1"/>
    <property type="molecule type" value="Genomic_DNA"/>
</dbReference>
<protein>
    <recommendedName>
        <fullName evidence="2">Arrestin-like N-terminal domain-containing protein</fullName>
    </recommendedName>
</protein>
<name>A0AA39WPP3_9PEZI</name>
<dbReference type="InterPro" id="IPR014752">
    <property type="entry name" value="Arrestin-like_C"/>
</dbReference>